<keyword evidence="2" id="KW-0472">Membrane</keyword>
<accession>A0A250XP08</accession>
<evidence type="ECO:0000313" key="3">
    <source>
        <dbReference type="EMBL" id="GAX84733.1"/>
    </source>
</evidence>
<reference evidence="3 4" key="1">
    <citation type="submission" date="2017-08" db="EMBL/GenBank/DDBJ databases">
        <title>Acidophilic green algal genome provides insights into adaptation to an acidic environment.</title>
        <authorList>
            <person name="Hirooka S."/>
            <person name="Hirose Y."/>
            <person name="Kanesaki Y."/>
            <person name="Higuchi S."/>
            <person name="Fujiwara T."/>
            <person name="Onuma R."/>
            <person name="Era A."/>
            <person name="Ohbayashi R."/>
            <person name="Uzuka A."/>
            <person name="Nozaki H."/>
            <person name="Yoshikawa H."/>
            <person name="Miyagishima S.Y."/>
        </authorList>
    </citation>
    <scope>NUCLEOTIDE SEQUENCE [LARGE SCALE GENOMIC DNA]</scope>
    <source>
        <strain evidence="3 4">NIES-2499</strain>
    </source>
</reference>
<dbReference type="AlphaFoldDB" id="A0A250XP08"/>
<feature type="region of interest" description="Disordered" evidence="1">
    <location>
        <begin position="316"/>
        <end position="336"/>
    </location>
</feature>
<dbReference type="EMBL" id="BEGY01000134">
    <property type="protein sequence ID" value="GAX84733.1"/>
    <property type="molecule type" value="Genomic_DNA"/>
</dbReference>
<evidence type="ECO:0000313" key="4">
    <source>
        <dbReference type="Proteomes" id="UP000232323"/>
    </source>
</evidence>
<name>A0A250XP08_9CHLO</name>
<keyword evidence="2" id="KW-1133">Transmembrane helix</keyword>
<proteinExistence type="predicted"/>
<protein>
    <submittedName>
        <fullName evidence="3">Uncharacterized protein</fullName>
    </submittedName>
</protein>
<comment type="caution">
    <text evidence="3">The sequence shown here is derived from an EMBL/GenBank/DDBJ whole genome shotgun (WGS) entry which is preliminary data.</text>
</comment>
<keyword evidence="4" id="KW-1185">Reference proteome</keyword>
<sequence length="636" mass="68004">MNQSINEMGRENELLSYISQLQDPVKRVRASAEISGALNMYHAETLIKSSSHDRVTAQEQYRSSCESLFRGGAVQSIVSGIRSSPNSDCDTSKHLVYILDTLLSTTPQVMYSKDSSAAAPSSLVHDEELSSAHLQSDPAVIAFVLDAALQLPPGSSQFEQHPSRTYLANLLQLSNRPQCRTLMIRLMSETVSQEAVWRVLRCREVVKLVWGALLVKTCFELVNSSFSVSCEEKREVSAHNADVQQGDISEAGTSASALDNSVLTAWSDALAVACETCEAVTRQYKAVQHPPAVISQLRTVLLEAVALVSTWVESSSSSSSSSGGGGSGNSHGQSSTGSLIVEGRDALLYTTSDALKLLWSEVLVHSHMRLILQTLELDPSLKTLSLSTPYASWSPAFTQLLEKLGAFSLKTLVSVLSSINPNKVIREGDLYDAYKLTVGALSTPELAQGALEAGGMPVAWSNLSAFVPLVNRETPVDNANPRAVKDEGRGVSTAVENLHEQDIGSNSSTLASIDFVKASELCQALLRLLVNMIGHSRGGAGAFKALGAMELLQSGPAYLPVREHPELGSLVAACLAAVAYAPTGSSVDAAAGISRSTRGWMSGLMLHELSTVQNLQWLLCAIIGVILVGMLFLSDE</sequence>
<keyword evidence="2" id="KW-0812">Transmembrane</keyword>
<gene>
    <name evidence="3" type="ORF">CEUSTIGMA_g12155.t1</name>
</gene>
<feature type="transmembrane region" description="Helical" evidence="2">
    <location>
        <begin position="615"/>
        <end position="633"/>
    </location>
</feature>
<organism evidence="3 4">
    <name type="scientific">Chlamydomonas eustigma</name>
    <dbReference type="NCBI Taxonomy" id="1157962"/>
    <lineage>
        <taxon>Eukaryota</taxon>
        <taxon>Viridiplantae</taxon>
        <taxon>Chlorophyta</taxon>
        <taxon>core chlorophytes</taxon>
        <taxon>Chlorophyceae</taxon>
        <taxon>CS clade</taxon>
        <taxon>Chlamydomonadales</taxon>
        <taxon>Chlamydomonadaceae</taxon>
        <taxon>Chlamydomonas</taxon>
    </lineage>
</organism>
<dbReference type="Proteomes" id="UP000232323">
    <property type="component" value="Unassembled WGS sequence"/>
</dbReference>
<evidence type="ECO:0000256" key="1">
    <source>
        <dbReference type="SAM" id="MobiDB-lite"/>
    </source>
</evidence>
<evidence type="ECO:0000256" key="2">
    <source>
        <dbReference type="SAM" id="Phobius"/>
    </source>
</evidence>